<protein>
    <recommendedName>
        <fullName evidence="5">DUF1364 domain-containing protein</fullName>
    </recommendedName>
</protein>
<accession>A0A2N7W9A9</accession>
<dbReference type="RefSeq" id="WP_102635310.1">
    <property type="nucleotide sequence ID" value="NZ_CADIJZ010000027.1"/>
</dbReference>
<evidence type="ECO:0000313" key="1">
    <source>
        <dbReference type="EMBL" id="CAB3730831.1"/>
    </source>
</evidence>
<evidence type="ECO:0000313" key="2">
    <source>
        <dbReference type="EMBL" id="PMS25984.1"/>
    </source>
</evidence>
<dbReference type="OrthoDB" id="8594085at2"/>
<evidence type="ECO:0000313" key="4">
    <source>
        <dbReference type="Proteomes" id="UP000494205"/>
    </source>
</evidence>
<reference evidence="1 4" key="2">
    <citation type="submission" date="2020-04" db="EMBL/GenBank/DDBJ databases">
        <authorList>
            <person name="De Canck E."/>
        </authorList>
    </citation>
    <scope>NUCLEOTIDE SEQUENCE [LARGE SCALE GENOMIC DNA]</scope>
    <source>
        <strain evidence="1 4">LMG 27174</strain>
    </source>
</reference>
<name>A0A2N7W9A9_9BURK</name>
<proteinExistence type="predicted"/>
<organism evidence="1 4">
    <name type="scientific">Paraburkholderia rhynchosiae</name>
    <dbReference type="NCBI Taxonomy" id="487049"/>
    <lineage>
        <taxon>Bacteria</taxon>
        <taxon>Pseudomonadati</taxon>
        <taxon>Pseudomonadota</taxon>
        <taxon>Betaproteobacteria</taxon>
        <taxon>Burkholderiales</taxon>
        <taxon>Burkholderiaceae</taxon>
        <taxon>Paraburkholderia</taxon>
    </lineage>
</organism>
<sequence>MTARLIFPKTLTFRCEDLRRAVAQLPCMCCGISGHTQAAHMNLGKGAGIKASDAALAALCADRPGVRGCHSMLDQGGVMEKHERRVFEAEMVCKTYIALVERGHLVVAE</sequence>
<reference evidence="2 3" key="1">
    <citation type="submission" date="2018-01" db="EMBL/GenBank/DDBJ databases">
        <title>Whole genome analyses suggest that Burkholderia sensu lato contains two further novel genera in the rhizoxinica-symbiotica group Mycetohabitans gen. nov., and Trinickia gen. nov.: implications for the evolution of diazotrophy and nodulation in the Burkholderiaceae.</title>
        <authorList>
            <person name="Estrada-de los Santos P."/>
            <person name="Palmer M."/>
            <person name="Chavez-Ramirez B."/>
            <person name="Beukes C."/>
            <person name="Steenkamp E.T."/>
            <person name="Hirsch A.M."/>
            <person name="Manyaka P."/>
            <person name="Maluk M."/>
            <person name="Lafos M."/>
            <person name="Crook M."/>
            <person name="Gross E."/>
            <person name="Simon M.F."/>
            <person name="Bueno dos Reis Junior F."/>
            <person name="Poole P.S."/>
            <person name="Venter S.N."/>
            <person name="James E.K."/>
        </authorList>
    </citation>
    <scope>NUCLEOTIDE SEQUENCE [LARGE SCALE GENOMIC DNA]</scope>
    <source>
        <strain evidence="2 3">WSM 3937</strain>
    </source>
</reference>
<dbReference type="EMBL" id="CADIJZ010000027">
    <property type="protein sequence ID" value="CAB3730831.1"/>
    <property type="molecule type" value="Genomic_DNA"/>
</dbReference>
<dbReference type="Proteomes" id="UP000494205">
    <property type="component" value="Unassembled WGS sequence"/>
</dbReference>
<dbReference type="AlphaFoldDB" id="A0A2N7W9A9"/>
<dbReference type="Gene3D" id="3.30.50.20">
    <property type="entry name" value="prophage-derive protein ybcO"/>
    <property type="match status" value="1"/>
</dbReference>
<gene>
    <name evidence="2" type="ORF">C0Z16_28025</name>
    <name evidence="1" type="ORF">LMG27174_05782</name>
</gene>
<dbReference type="EMBL" id="PNXY01000026">
    <property type="protein sequence ID" value="PMS25984.1"/>
    <property type="molecule type" value="Genomic_DNA"/>
</dbReference>
<keyword evidence="3" id="KW-1185">Reference proteome</keyword>
<dbReference type="Proteomes" id="UP000235659">
    <property type="component" value="Unassembled WGS sequence"/>
</dbReference>
<evidence type="ECO:0000313" key="3">
    <source>
        <dbReference type="Proteomes" id="UP000235659"/>
    </source>
</evidence>
<evidence type="ECO:0008006" key="5">
    <source>
        <dbReference type="Google" id="ProtNLM"/>
    </source>
</evidence>